<dbReference type="InterPro" id="IPR029058">
    <property type="entry name" value="AB_hydrolase_fold"/>
</dbReference>
<dbReference type="SUPFAM" id="SSF53474">
    <property type="entry name" value="alpha/beta-Hydrolases"/>
    <property type="match status" value="1"/>
</dbReference>
<evidence type="ECO:0000256" key="1">
    <source>
        <dbReference type="SAM" id="SignalP"/>
    </source>
</evidence>
<dbReference type="Pfam" id="PF02129">
    <property type="entry name" value="Peptidase_S15"/>
    <property type="match status" value="1"/>
</dbReference>
<organism evidence="3 4">
    <name type="scientific">Rhizobium viscosum</name>
    <name type="common">Arthrobacter viscosus</name>
    <dbReference type="NCBI Taxonomy" id="1673"/>
    <lineage>
        <taxon>Bacteria</taxon>
        <taxon>Pseudomonadati</taxon>
        <taxon>Pseudomonadota</taxon>
        <taxon>Alphaproteobacteria</taxon>
        <taxon>Hyphomicrobiales</taxon>
        <taxon>Rhizobiaceae</taxon>
        <taxon>Rhizobium/Agrobacterium group</taxon>
        <taxon>Rhizobium</taxon>
    </lineage>
</organism>
<sequence length="318" mass="34566">MRRLALSMIGAALSASAFAADIKTRQVSFENEGTTLAGTLYLPADFQPAEKRPGVLVTGAWTSIKEQMSGLYAREMAERGFVALAFDFRGWGQSGGDIRFKEDPAAKTEDISAAAGYLASLPEIDASRIAGLGICASAGYMVAAATGNAHFRSVSLIAPWLHNGEIVEQVYGGKEGVERLIARSRRAEEAERNGAPQVITAASMTDETALMYQIPYYTETGRGLIREYDNRFNLASWEPWLTYDSVVLGSRLDKPLLIVHSEAAAVPQGAHAFFSALTGDATELWLDNVSQFDFYDNPEDVSRAADAAAQHFRRINKP</sequence>
<evidence type="ECO:0000313" key="4">
    <source>
        <dbReference type="Proteomes" id="UP000620262"/>
    </source>
</evidence>
<proteinExistence type="predicted"/>
<dbReference type="RefSeq" id="WP_192732043.1">
    <property type="nucleotide sequence ID" value="NZ_BAAAVL010000010.1"/>
</dbReference>
<dbReference type="Proteomes" id="UP000620262">
    <property type="component" value="Unassembled WGS sequence"/>
</dbReference>
<dbReference type="InterPro" id="IPR051411">
    <property type="entry name" value="Polyketide_trans_af380"/>
</dbReference>
<accession>A0ABR9J059</accession>
<keyword evidence="1" id="KW-0732">Signal</keyword>
<feature type="chain" id="PRO_5046697907" evidence="1">
    <location>
        <begin position="20"/>
        <end position="318"/>
    </location>
</feature>
<feature type="domain" description="Xaa-Pro dipeptidyl-peptidase-like" evidence="2">
    <location>
        <begin position="33"/>
        <end position="286"/>
    </location>
</feature>
<dbReference type="PANTHER" id="PTHR47751:SF1">
    <property type="entry name" value="SUPERFAMILY HYDROLASE, PUTATIVE (AFU_ORTHOLOGUE AFUA_2G16580)-RELATED"/>
    <property type="match status" value="1"/>
</dbReference>
<evidence type="ECO:0000259" key="2">
    <source>
        <dbReference type="Pfam" id="PF02129"/>
    </source>
</evidence>
<reference evidence="3 4" key="1">
    <citation type="submission" date="2020-10" db="EMBL/GenBank/DDBJ databases">
        <title>Sequencing the genomes of 1000 actinobacteria strains.</title>
        <authorList>
            <person name="Klenk H.-P."/>
        </authorList>
    </citation>
    <scope>NUCLEOTIDE SEQUENCE [LARGE SCALE GENOMIC DNA]</scope>
    <source>
        <strain evidence="3 4">DSM 7307</strain>
    </source>
</reference>
<keyword evidence="4" id="KW-1185">Reference proteome</keyword>
<gene>
    <name evidence="3" type="ORF">H4W29_005692</name>
</gene>
<feature type="signal peptide" evidence="1">
    <location>
        <begin position="1"/>
        <end position="19"/>
    </location>
</feature>
<dbReference type="InterPro" id="IPR000383">
    <property type="entry name" value="Xaa-Pro-like_dom"/>
</dbReference>
<dbReference type="PANTHER" id="PTHR47751">
    <property type="entry name" value="SUPERFAMILY HYDROLASE, PUTATIVE (AFU_ORTHOLOGUE AFUA_2G16580)-RELATED"/>
    <property type="match status" value="1"/>
</dbReference>
<protein>
    <submittedName>
        <fullName evidence="3">Fermentation-respiration switch protein FrsA (DUF1100 family)</fullName>
    </submittedName>
</protein>
<name>A0ABR9J059_RHIVS</name>
<dbReference type="Gene3D" id="1.10.10.800">
    <property type="match status" value="1"/>
</dbReference>
<dbReference type="EMBL" id="JADBEC010000002">
    <property type="protein sequence ID" value="MBE1508447.1"/>
    <property type="molecule type" value="Genomic_DNA"/>
</dbReference>
<dbReference type="Gene3D" id="3.40.50.1820">
    <property type="entry name" value="alpha/beta hydrolase"/>
    <property type="match status" value="1"/>
</dbReference>
<evidence type="ECO:0000313" key="3">
    <source>
        <dbReference type="EMBL" id="MBE1508447.1"/>
    </source>
</evidence>
<comment type="caution">
    <text evidence="3">The sequence shown here is derived from an EMBL/GenBank/DDBJ whole genome shotgun (WGS) entry which is preliminary data.</text>
</comment>